<feature type="region of interest" description="Disordered" evidence="1">
    <location>
        <begin position="1"/>
        <end position="21"/>
    </location>
</feature>
<proteinExistence type="predicted"/>
<organism evidence="2 3">
    <name type="scientific">Actinidia rufa</name>
    <dbReference type="NCBI Taxonomy" id="165716"/>
    <lineage>
        <taxon>Eukaryota</taxon>
        <taxon>Viridiplantae</taxon>
        <taxon>Streptophyta</taxon>
        <taxon>Embryophyta</taxon>
        <taxon>Tracheophyta</taxon>
        <taxon>Spermatophyta</taxon>
        <taxon>Magnoliopsida</taxon>
        <taxon>eudicotyledons</taxon>
        <taxon>Gunneridae</taxon>
        <taxon>Pentapetalae</taxon>
        <taxon>asterids</taxon>
        <taxon>Ericales</taxon>
        <taxon>Actinidiaceae</taxon>
        <taxon>Actinidia</taxon>
    </lineage>
</organism>
<dbReference type="AlphaFoldDB" id="A0A7J0E3Q8"/>
<comment type="caution">
    <text evidence="2">The sequence shown here is derived from an EMBL/GenBank/DDBJ whole genome shotgun (WGS) entry which is preliminary data.</text>
</comment>
<feature type="region of interest" description="Disordered" evidence="1">
    <location>
        <begin position="68"/>
        <end position="99"/>
    </location>
</feature>
<accession>A0A7J0E3Q8</accession>
<keyword evidence="3" id="KW-1185">Reference proteome</keyword>
<gene>
    <name evidence="2" type="ORF">Acr_01g0009430</name>
</gene>
<evidence type="ECO:0000313" key="3">
    <source>
        <dbReference type="Proteomes" id="UP000585474"/>
    </source>
</evidence>
<dbReference type="EMBL" id="BJWL01000001">
    <property type="protein sequence ID" value="GFY81134.1"/>
    <property type="molecule type" value="Genomic_DNA"/>
</dbReference>
<feature type="compositionally biased region" description="Basic and acidic residues" evidence="1">
    <location>
        <begin position="76"/>
        <end position="99"/>
    </location>
</feature>
<evidence type="ECO:0000313" key="2">
    <source>
        <dbReference type="EMBL" id="GFY81134.1"/>
    </source>
</evidence>
<name>A0A7J0E3Q8_9ERIC</name>
<evidence type="ECO:0000256" key="1">
    <source>
        <dbReference type="SAM" id="MobiDB-lite"/>
    </source>
</evidence>
<protein>
    <submittedName>
        <fullName evidence="2">Uncharacterized protein</fullName>
    </submittedName>
</protein>
<dbReference type="Proteomes" id="UP000585474">
    <property type="component" value="Unassembled WGS sequence"/>
</dbReference>
<dbReference type="OrthoDB" id="10454694at2759"/>
<reference evidence="2 3" key="1">
    <citation type="submission" date="2019-07" db="EMBL/GenBank/DDBJ databases">
        <title>De Novo Assembly of kiwifruit Actinidia rufa.</title>
        <authorList>
            <person name="Sugita-Konishi S."/>
            <person name="Sato K."/>
            <person name="Mori E."/>
            <person name="Abe Y."/>
            <person name="Kisaki G."/>
            <person name="Hamano K."/>
            <person name="Suezawa K."/>
            <person name="Otani M."/>
            <person name="Fukuda T."/>
            <person name="Manabe T."/>
            <person name="Gomi K."/>
            <person name="Tabuchi M."/>
            <person name="Akimitsu K."/>
            <person name="Kataoka I."/>
        </authorList>
    </citation>
    <scope>NUCLEOTIDE SEQUENCE [LARGE SCALE GENOMIC DNA]</scope>
    <source>
        <strain evidence="3">cv. Fuchu</strain>
    </source>
</reference>
<sequence>MHLRSRCLPRPSVSSPLDNRACPMTNTSQAPNLESLHHEIHNMTEQMRVMNENNACLLQILAVANLPHPATSPIPDIERSHRSRHSGDNHSKNHSTGRE</sequence>